<dbReference type="HOGENOM" id="CLU_040660_0_1_1"/>
<evidence type="ECO:0000256" key="1">
    <source>
        <dbReference type="ARBA" id="ARBA00038476"/>
    </source>
</evidence>
<dbReference type="InterPro" id="IPR051490">
    <property type="entry name" value="THEM6_lcsJ_thioesterase"/>
</dbReference>
<sequence>MAPSVSSLASWRTLAIVLALINLKCLPLAWHLRLAYRFVRNSFTPAKVQRAIKASADSDKIYPLFGYVSIFSRAPLLETDYNLHKSNSTYFTDLDESRMALMARILMPNRDKGIKALEEQEHKGRSAVILGSVHTSFHREIKPYERYEVRSRVLGWDKKWFVIASYFVRPATKGKQEVVLASALSKYVVKKGRFTVSPERCLMTAGWLPEKPETYQSGAGQSVESSGGSSSDTPTTTVVSDSHSAAATLQEDPSEMATPVPQGLLPAPVPATPVVEATSTVVDKLEKAAQKVSDELLPASEPLMPLTKVDHAGEWDWHRIEMERIRGLRVAANWLALDKNLLDEASRG</sequence>
<dbReference type="OrthoDB" id="265761at2759"/>
<gene>
    <name evidence="3" type="ORF">PV08_09313</name>
</gene>
<dbReference type="PANTHER" id="PTHR12475:SF4">
    <property type="entry name" value="PROTEIN THEM6"/>
    <property type="match status" value="1"/>
</dbReference>
<evidence type="ECO:0008006" key="5">
    <source>
        <dbReference type="Google" id="ProtNLM"/>
    </source>
</evidence>
<dbReference type="CDD" id="cd00586">
    <property type="entry name" value="4HBT"/>
    <property type="match status" value="1"/>
</dbReference>
<dbReference type="Pfam" id="PF13279">
    <property type="entry name" value="4HBT_2"/>
    <property type="match status" value="1"/>
</dbReference>
<dbReference type="GeneID" id="27336396"/>
<dbReference type="VEuPathDB" id="FungiDB:PV08_09313"/>
<reference evidence="3 4" key="1">
    <citation type="submission" date="2015-01" db="EMBL/GenBank/DDBJ databases">
        <title>The Genome Sequence of Exophiala spinifera CBS89968.</title>
        <authorList>
            <consortium name="The Broad Institute Genomics Platform"/>
            <person name="Cuomo C."/>
            <person name="de Hoog S."/>
            <person name="Gorbushina A."/>
            <person name="Stielow B."/>
            <person name="Teixiera M."/>
            <person name="Abouelleil A."/>
            <person name="Chapman S.B."/>
            <person name="Priest M."/>
            <person name="Young S.K."/>
            <person name="Wortman J."/>
            <person name="Nusbaum C."/>
            <person name="Birren B."/>
        </authorList>
    </citation>
    <scope>NUCLEOTIDE SEQUENCE [LARGE SCALE GENOMIC DNA]</scope>
    <source>
        <strain evidence="3 4">CBS 89968</strain>
    </source>
</reference>
<dbReference type="RefSeq" id="XP_016232255.1">
    <property type="nucleotide sequence ID" value="XM_016383632.1"/>
</dbReference>
<dbReference type="InterPro" id="IPR029069">
    <property type="entry name" value="HotDog_dom_sf"/>
</dbReference>
<evidence type="ECO:0000313" key="3">
    <source>
        <dbReference type="EMBL" id="KIW12039.1"/>
    </source>
</evidence>
<dbReference type="AlphaFoldDB" id="A0A0D2BLJ7"/>
<dbReference type="Proteomes" id="UP000053328">
    <property type="component" value="Unassembled WGS sequence"/>
</dbReference>
<dbReference type="EMBL" id="KN847498">
    <property type="protein sequence ID" value="KIW12039.1"/>
    <property type="molecule type" value="Genomic_DNA"/>
</dbReference>
<dbReference type="Gene3D" id="3.10.129.10">
    <property type="entry name" value="Hotdog Thioesterase"/>
    <property type="match status" value="1"/>
</dbReference>
<name>A0A0D2BLJ7_9EURO</name>
<dbReference type="SUPFAM" id="SSF54637">
    <property type="entry name" value="Thioesterase/thiol ester dehydrase-isomerase"/>
    <property type="match status" value="1"/>
</dbReference>
<protein>
    <recommendedName>
        <fullName evidence="5">Thioesterase domain-containing protein</fullName>
    </recommendedName>
</protein>
<comment type="similarity">
    <text evidence="1">Belongs to the lcsJ thioesterase family.</text>
</comment>
<keyword evidence="4" id="KW-1185">Reference proteome</keyword>
<feature type="region of interest" description="Disordered" evidence="2">
    <location>
        <begin position="213"/>
        <end position="262"/>
    </location>
</feature>
<feature type="compositionally biased region" description="Low complexity" evidence="2">
    <location>
        <begin position="217"/>
        <end position="244"/>
    </location>
</feature>
<proteinExistence type="inferred from homology"/>
<accession>A0A0D2BLJ7</accession>
<evidence type="ECO:0000313" key="4">
    <source>
        <dbReference type="Proteomes" id="UP000053328"/>
    </source>
</evidence>
<dbReference type="PANTHER" id="PTHR12475">
    <property type="match status" value="1"/>
</dbReference>
<organism evidence="3 4">
    <name type="scientific">Exophiala spinifera</name>
    <dbReference type="NCBI Taxonomy" id="91928"/>
    <lineage>
        <taxon>Eukaryota</taxon>
        <taxon>Fungi</taxon>
        <taxon>Dikarya</taxon>
        <taxon>Ascomycota</taxon>
        <taxon>Pezizomycotina</taxon>
        <taxon>Eurotiomycetes</taxon>
        <taxon>Chaetothyriomycetidae</taxon>
        <taxon>Chaetothyriales</taxon>
        <taxon>Herpotrichiellaceae</taxon>
        <taxon>Exophiala</taxon>
    </lineage>
</organism>
<evidence type="ECO:0000256" key="2">
    <source>
        <dbReference type="SAM" id="MobiDB-lite"/>
    </source>
</evidence>